<feature type="region of interest" description="Disordered" evidence="4">
    <location>
        <begin position="1338"/>
        <end position="1357"/>
    </location>
</feature>
<feature type="region of interest" description="Disordered" evidence="4">
    <location>
        <begin position="1494"/>
        <end position="1517"/>
    </location>
</feature>
<evidence type="ECO:0000313" key="7">
    <source>
        <dbReference type="Proteomes" id="UP001165083"/>
    </source>
</evidence>
<protein>
    <submittedName>
        <fullName evidence="6">Unnamed protein product</fullName>
    </submittedName>
</protein>
<dbReference type="Gene3D" id="2.130.10.10">
    <property type="entry name" value="YVTN repeat-like/Quinoprotein amine dehydrogenase"/>
    <property type="match status" value="2"/>
</dbReference>
<feature type="region of interest" description="Disordered" evidence="4">
    <location>
        <begin position="148"/>
        <end position="173"/>
    </location>
</feature>
<dbReference type="CDD" id="cd00051">
    <property type="entry name" value="EFh"/>
    <property type="match status" value="1"/>
</dbReference>
<feature type="domain" description="EF-hand" evidence="5">
    <location>
        <begin position="1975"/>
        <end position="2010"/>
    </location>
</feature>
<sequence length="2081" mass="228933">MVVGAELTIAIFILTVALFKATVAWSPSVSSCLRLGSVTMDIMMHLKGAGFSAIANAFREREKRLGGGLPLLDFVEIVLPGLPRSKSLEEKAAGVSALVDLFEDIDINGDGVMEFDEFTSFCVDAGMVATRTQIATLKHQYERDAKHALKTTAAGPPVSSSSSRGPTSTSSILNPLSTGIERLKWSSDFRMFLVLENAARSVKIFTSEGKFVTEVSVVNKKQVNGDATTGSPPRNNKGLLVNDVLLVGDGVAFVTPTSASAPSASSISILDAVFIHRFLWLGVSTTDFAISFYDMSESRPVSSTSAKELALLKNLGLTTTTAQLMLRFCESSALLVGSGNDFMINIWKVVDAETKILWRRLSGHTGLVLDALEIAPHDLLVSCDLRHSIQLWDITDGRPRGSLVSHERGVRQLCYSTHHDLLLSAGFEFEALAWDLGSRQVALKLSGHRAPLIGVQLALFQTERAITADCQGVFKVWDITRGNASSSVSSTSQAVQLESVDLGMPSARVESLSFVSMHSFSRDLWVVTSGSCTLQRLRSVRVQQFNEVPLRAFYHYSANKFVVVAGSVCSLWDGETGSCSEEFTHVGNLGISGGGNKVPGDSSQGGSSKTDNSSLAALGSSTSVATPMSPATSSSKSSGHLNHNESGTELLTCAHDSKCRKLVVVSEQGALGVFNCQNFVQMRQCQESFLSKARIQRRGSVGRASIANKGAPVTSSAPSCAVVGLHYCSENKLIVVTDAGTNAIIVIDDNSNQDSSKGIGVLRRLINIPGGISTSAYSFHASMVATVGADPEGMTISLWDFETLALLGKCQYSPDGDTSSFSTSPSRDGSSISIQAVQFWDEFPILLAADTMGGVYFFAVTPLLHAYTGKLLHAFANDHGTKARIRRRSRKKSSKTIPESFSENEQEDEDSDGESTGGSPEKSNRITESAELAARKMLLNKMNFRKNALTAVPVMKPATPTTSEPVKSPMKTSSSVTCLKVVYDEENDKYLLFIGDEQGCIGIWDPAAMMRRLSLAKIPEIKCKFLRRGYQPKSMFYRDYLKDANDVDSKSLPTQKDKHRQAVSCGSSKDDWRGAMLLGEDLKHMDIRASHMDLKRLSRRRQEGRSSRTGTPTSSASSNSKLPAQQQPKTPSPAHVKETAVVNALAAAEFLLNKGSTFSLPKHRSVRGLSLLQATGVSESTETTSWPGSACYESFPLDVALVRRWQAHVDALTSLELSRHPNIVVTCGLDMRVFVWDWEGTCLGKLFDPENQGPWPWRFRKDNATRTKERDTLVQTLLRELERTPTEKMELRRQTLYAEHVGRKNVNELRNVNAMLLEHIISKNPEIKLLEQEIKLKNAQSEGSSTSTKTSRFRESRSKAGTLRVLALLPTKTKTVSPVVSTPRQSLRFQSLSQVGPLVHDEVSGRKASAATSDQPSFLEPGDLKMDKTYLENELSIACPTPSSTSLNPNRNIRDADQQQIQTEYQIAQQAIATRATLTRKAREMYTNMEGVRTRHNTRHARSPDKIDQDEGSLEPSDFLKRHLPASALSVRPQTAPVRVLTRTSSVDRIALHHRKETPTQGLQISASESALPQNPQVPPEESTARKLSSGGSNTTGGSRRRSSLDEIYMEEFHRHRQQQQQRKERDLSNCVPEDSAVDSDKQSARPLQKLREINDIIDKVHGYCNDSAGNQHRQSTRPGTAPIVTRHSVSMIPQSTECIAGDTKESRDKKTPEEEAEMLRQHIESTKQRMQEALRDDKRIPHRQNLRRLRQQAQQQQQKRRMHGYLQQKRRVLTTNIGNVFKGLQTAQEADDNGEAIDRTDTEGEQTSAAGSKVNQRSSTTGLLKVKAKKAEPVSPKMLAAKKTFGMYSVQEVMSVIRLFWSMDADGSGNISLAELQRYKPMFEKLGYHNMAAIFQTIDSNGDGQVSLRELLETCFHYAHKKQIEGMLQLAKVGSVRSFLLGMTGTRNGADAGGKSSPSSRNRFVGPGGKLQPEHRRELMAIFRVFDHNGDGGVSVQEIMEALRVDDDDVMAAVMTREHDKAGQRYAGRSTEPVVSSGLTREDVEQLYHEFDRDKDATLDFDEFVAVMASLYAHKPNLHR</sequence>
<feature type="compositionally biased region" description="Low complexity" evidence="4">
    <location>
        <begin position="620"/>
        <end position="638"/>
    </location>
</feature>
<dbReference type="PROSITE" id="PS00018">
    <property type="entry name" value="EF_HAND_1"/>
    <property type="match status" value="2"/>
</dbReference>
<evidence type="ECO:0000259" key="5">
    <source>
        <dbReference type="PROSITE" id="PS50222"/>
    </source>
</evidence>
<organism evidence="6 7">
    <name type="scientific">Phytophthora lilii</name>
    <dbReference type="NCBI Taxonomy" id="2077276"/>
    <lineage>
        <taxon>Eukaryota</taxon>
        <taxon>Sar</taxon>
        <taxon>Stramenopiles</taxon>
        <taxon>Oomycota</taxon>
        <taxon>Peronosporomycetes</taxon>
        <taxon>Peronosporales</taxon>
        <taxon>Peronosporaceae</taxon>
        <taxon>Phytophthora</taxon>
    </lineage>
</organism>
<keyword evidence="2" id="KW-0106">Calcium</keyword>
<reference evidence="6" key="1">
    <citation type="submission" date="2023-04" db="EMBL/GenBank/DDBJ databases">
        <title>Phytophthora lilii NBRC 32176.</title>
        <authorList>
            <person name="Ichikawa N."/>
            <person name="Sato H."/>
            <person name="Tonouchi N."/>
        </authorList>
    </citation>
    <scope>NUCLEOTIDE SEQUENCE</scope>
    <source>
        <strain evidence="6">NBRC 32176</strain>
    </source>
</reference>
<proteinExistence type="predicted"/>
<feature type="compositionally biased region" description="Low complexity" evidence="4">
    <location>
        <begin position="1589"/>
        <end position="1598"/>
    </location>
</feature>
<evidence type="ECO:0000256" key="1">
    <source>
        <dbReference type="ARBA" id="ARBA00022737"/>
    </source>
</evidence>
<accession>A0A9W6TCL1</accession>
<dbReference type="InterPro" id="IPR051242">
    <property type="entry name" value="WD-EF-hand_domain"/>
</dbReference>
<feature type="compositionally biased region" description="Low complexity" evidence="4">
    <location>
        <begin position="1107"/>
        <end position="1118"/>
    </location>
</feature>
<evidence type="ECO:0000256" key="3">
    <source>
        <dbReference type="PROSITE-ProRule" id="PRU00221"/>
    </source>
</evidence>
<feature type="compositionally biased region" description="Polar residues" evidence="4">
    <location>
        <begin position="601"/>
        <end position="615"/>
    </location>
</feature>
<feature type="compositionally biased region" description="Polar residues" evidence="4">
    <location>
        <begin position="1119"/>
        <end position="1129"/>
    </location>
</feature>
<evidence type="ECO:0000313" key="6">
    <source>
        <dbReference type="EMBL" id="GMF10200.1"/>
    </source>
</evidence>
<dbReference type="GO" id="GO:0005509">
    <property type="term" value="F:calcium ion binding"/>
    <property type="evidence" value="ECO:0007669"/>
    <property type="project" value="InterPro"/>
</dbReference>
<evidence type="ECO:0000256" key="4">
    <source>
        <dbReference type="SAM" id="MobiDB-lite"/>
    </source>
</evidence>
<dbReference type="PANTHER" id="PTHR44324:SF4">
    <property type="entry name" value="WD40 REPEAT DOMAIN 95"/>
    <property type="match status" value="1"/>
</dbReference>
<feature type="domain" description="EF-hand" evidence="5">
    <location>
        <begin position="93"/>
        <end position="128"/>
    </location>
</feature>
<keyword evidence="3" id="KW-0853">WD repeat</keyword>
<dbReference type="Gene3D" id="1.10.238.10">
    <property type="entry name" value="EF-hand"/>
    <property type="match status" value="2"/>
</dbReference>
<feature type="domain" description="EF-hand" evidence="5">
    <location>
        <begin position="1887"/>
        <end position="1922"/>
    </location>
</feature>
<feature type="compositionally biased region" description="Basic and acidic residues" evidence="4">
    <location>
        <begin position="1092"/>
        <end position="1106"/>
    </location>
</feature>
<feature type="region of interest" description="Disordered" evidence="4">
    <location>
        <begin position="1786"/>
        <end position="1822"/>
    </location>
</feature>
<feature type="compositionally biased region" description="Polar residues" evidence="4">
    <location>
        <begin position="1338"/>
        <end position="1350"/>
    </location>
</feature>
<dbReference type="OrthoDB" id="26525at2759"/>
<gene>
    <name evidence="6" type="ORF">Plil01_000103600</name>
</gene>
<feature type="region of interest" description="Disordered" evidence="4">
    <location>
        <begin position="1047"/>
        <end position="1068"/>
    </location>
</feature>
<feature type="region of interest" description="Disordered" evidence="4">
    <location>
        <begin position="1948"/>
        <end position="1972"/>
    </location>
</feature>
<feature type="region of interest" description="Disordered" evidence="4">
    <location>
        <begin position="882"/>
        <end position="927"/>
    </location>
</feature>
<comment type="caution">
    <text evidence="6">The sequence shown here is derived from an EMBL/GenBank/DDBJ whole genome shotgun (WGS) entry which is preliminary data.</text>
</comment>
<dbReference type="PROSITE" id="PS50222">
    <property type="entry name" value="EF_HAND_2"/>
    <property type="match status" value="4"/>
</dbReference>
<dbReference type="Pfam" id="PF13499">
    <property type="entry name" value="EF-hand_7"/>
    <property type="match status" value="1"/>
</dbReference>
<dbReference type="InterPro" id="IPR011992">
    <property type="entry name" value="EF-hand-dom_pair"/>
</dbReference>
<feature type="compositionally biased region" description="Basic residues" evidence="4">
    <location>
        <begin position="882"/>
        <end position="894"/>
    </location>
</feature>
<dbReference type="SMART" id="SM00320">
    <property type="entry name" value="WD40"/>
    <property type="match status" value="7"/>
</dbReference>
<dbReference type="InterPro" id="IPR015943">
    <property type="entry name" value="WD40/YVTN_repeat-like_dom_sf"/>
</dbReference>
<dbReference type="InterPro" id="IPR036322">
    <property type="entry name" value="WD40_repeat_dom_sf"/>
</dbReference>
<feature type="region of interest" description="Disordered" evidence="4">
    <location>
        <begin position="1570"/>
        <end position="1649"/>
    </location>
</feature>
<dbReference type="InterPro" id="IPR001680">
    <property type="entry name" value="WD40_rpt"/>
</dbReference>
<name>A0A9W6TCL1_9STRA</name>
<dbReference type="PROSITE" id="PS50082">
    <property type="entry name" value="WD_REPEATS_2"/>
    <property type="match status" value="1"/>
</dbReference>
<feature type="compositionally biased region" description="Basic and acidic residues" evidence="4">
    <location>
        <begin position="1639"/>
        <end position="1649"/>
    </location>
</feature>
<dbReference type="EMBL" id="BSXW01000033">
    <property type="protein sequence ID" value="GMF10200.1"/>
    <property type="molecule type" value="Genomic_DNA"/>
</dbReference>
<keyword evidence="7" id="KW-1185">Reference proteome</keyword>
<feature type="domain" description="EF-hand" evidence="5">
    <location>
        <begin position="2040"/>
        <end position="2075"/>
    </location>
</feature>
<dbReference type="SMART" id="SM00054">
    <property type="entry name" value="EFh"/>
    <property type="match status" value="5"/>
</dbReference>
<feature type="repeat" description="WD" evidence="3">
    <location>
        <begin position="1205"/>
        <end position="1237"/>
    </location>
</feature>
<evidence type="ECO:0000256" key="2">
    <source>
        <dbReference type="ARBA" id="ARBA00022837"/>
    </source>
</evidence>
<dbReference type="Pfam" id="PF13202">
    <property type="entry name" value="EF-hand_5"/>
    <property type="match status" value="3"/>
</dbReference>
<feature type="compositionally biased region" description="Acidic residues" evidence="4">
    <location>
        <begin position="902"/>
        <end position="913"/>
    </location>
</feature>
<feature type="region of interest" description="Disordered" evidence="4">
    <location>
        <begin position="590"/>
        <end position="643"/>
    </location>
</feature>
<dbReference type="Pfam" id="PF00400">
    <property type="entry name" value="WD40"/>
    <property type="match status" value="1"/>
</dbReference>
<dbReference type="SUPFAM" id="SSF47473">
    <property type="entry name" value="EF-hand"/>
    <property type="match status" value="2"/>
</dbReference>
<dbReference type="SUPFAM" id="SSF50978">
    <property type="entry name" value="WD40 repeat-like"/>
    <property type="match status" value="2"/>
</dbReference>
<keyword evidence="1" id="KW-0677">Repeat</keyword>
<dbReference type="PANTHER" id="PTHR44324">
    <property type="entry name" value="WD40 REPEAT DOMAIN 95"/>
    <property type="match status" value="1"/>
</dbReference>
<dbReference type="Proteomes" id="UP001165083">
    <property type="component" value="Unassembled WGS sequence"/>
</dbReference>
<dbReference type="InterPro" id="IPR018247">
    <property type="entry name" value="EF_Hand_1_Ca_BS"/>
</dbReference>
<feature type="region of interest" description="Disordered" evidence="4">
    <location>
        <begin position="1092"/>
        <end position="1134"/>
    </location>
</feature>
<dbReference type="InterPro" id="IPR002048">
    <property type="entry name" value="EF_hand_dom"/>
</dbReference>
<feature type="compositionally biased region" description="Low complexity" evidence="4">
    <location>
        <begin position="151"/>
        <end position="171"/>
    </location>
</feature>
<feature type="compositionally biased region" description="Polar residues" evidence="4">
    <location>
        <begin position="1806"/>
        <end position="1822"/>
    </location>
</feature>